<dbReference type="PANTHER" id="PTHR35526:SF6">
    <property type="entry name" value="SLR1861 PROTEIN"/>
    <property type="match status" value="1"/>
</dbReference>
<dbReference type="RefSeq" id="WP_015286222.1">
    <property type="nucleotide sequence ID" value="NC_019943.1"/>
</dbReference>
<dbReference type="GO" id="GO:0004674">
    <property type="term" value="F:protein serine/threonine kinase activity"/>
    <property type="evidence" value="ECO:0007669"/>
    <property type="project" value="UniProtKB-KW"/>
</dbReference>
<dbReference type="EMBL" id="CP003167">
    <property type="protein sequence ID" value="AGB03259.1"/>
    <property type="molecule type" value="Genomic_DNA"/>
</dbReference>
<evidence type="ECO:0000313" key="4">
    <source>
        <dbReference type="Proteomes" id="UP000010824"/>
    </source>
</evidence>
<dbReference type="InterPro" id="IPR050267">
    <property type="entry name" value="Anti-sigma-factor_SerPK"/>
</dbReference>
<dbReference type="CDD" id="cd16936">
    <property type="entry name" value="HATPase_RsbW-like"/>
    <property type="match status" value="1"/>
</dbReference>
<dbReference type="InterPro" id="IPR036890">
    <property type="entry name" value="HATPase_C_sf"/>
</dbReference>
<dbReference type="OrthoDB" id="111995at2157"/>
<keyword evidence="1" id="KW-0723">Serine/threonine-protein kinase</keyword>
<reference evidence="4" key="1">
    <citation type="submission" date="2011-12" db="EMBL/GenBank/DDBJ databases">
        <title>Complete sequence of Methanoregula formicicum SMSP.</title>
        <authorList>
            <person name="Lucas S."/>
            <person name="Han J."/>
            <person name="Lapidus A."/>
            <person name="Cheng J.-F."/>
            <person name="Goodwin L."/>
            <person name="Pitluck S."/>
            <person name="Peters L."/>
            <person name="Ovchinnikova G."/>
            <person name="Teshima H."/>
            <person name="Detter J.C."/>
            <person name="Han C."/>
            <person name="Tapia R."/>
            <person name="Land M."/>
            <person name="Hauser L."/>
            <person name="Kyrpides N."/>
            <person name="Ivanova N."/>
            <person name="Pagani I."/>
            <person name="Imachi H."/>
            <person name="Tamaki H."/>
            <person name="Sekiguchi Y."/>
            <person name="Kamagata Y."/>
            <person name="Cadillo-Quiroz H."/>
            <person name="Zinder S."/>
            <person name="Liu W.-T."/>
            <person name="Woyke T."/>
        </authorList>
    </citation>
    <scope>NUCLEOTIDE SEQUENCE [LARGE SCALE GENOMIC DNA]</scope>
    <source>
        <strain evidence="4">DSM 22288 / NBRC 105244 / SMSP</strain>
    </source>
</reference>
<protein>
    <submittedName>
        <fullName evidence="3">Anti-sigma regulatory factor (Ser/Thr protein kinase)</fullName>
    </submittedName>
</protein>
<accession>L0HJM1</accession>
<reference evidence="3 4" key="2">
    <citation type="journal article" date="2014" name="Genome Announc.">
        <title>Complete Genome Sequence of Methanoregula formicica SMSPT, a Mesophilic Hydrogenotrophic Methanogen Isolated from a Methanogenic Upflow Anaerobic Sludge Blanket Reactor.</title>
        <authorList>
            <person name="Yamamoto K."/>
            <person name="Tamaki H."/>
            <person name="Cadillo-Quiroz H."/>
            <person name="Imachi H."/>
            <person name="Kyrpides N."/>
            <person name="Woyke T."/>
            <person name="Goodwin L."/>
            <person name="Zinder S.H."/>
            <person name="Kamagata Y."/>
            <person name="Liu W.T."/>
        </authorList>
    </citation>
    <scope>NUCLEOTIDE SEQUENCE [LARGE SCALE GENOMIC DNA]</scope>
    <source>
        <strain evidence="4">DSM 22288 / NBRC 105244 / SMSP</strain>
    </source>
</reference>
<dbReference type="STRING" id="593750.Metfor_2254"/>
<dbReference type="Gene3D" id="3.30.565.10">
    <property type="entry name" value="Histidine kinase-like ATPase, C-terminal domain"/>
    <property type="match status" value="1"/>
</dbReference>
<keyword evidence="3" id="KW-0418">Kinase</keyword>
<proteinExistence type="predicted"/>
<dbReference type="KEGG" id="mfo:Metfor_2254"/>
<dbReference type="HOGENOM" id="CLU_090336_24_1_2"/>
<evidence type="ECO:0000313" key="3">
    <source>
        <dbReference type="EMBL" id="AGB03259.1"/>
    </source>
</evidence>
<dbReference type="Proteomes" id="UP000010824">
    <property type="component" value="Chromosome"/>
</dbReference>
<dbReference type="InParanoid" id="L0HJM1"/>
<evidence type="ECO:0000259" key="2">
    <source>
        <dbReference type="Pfam" id="PF13581"/>
    </source>
</evidence>
<feature type="domain" description="Histidine kinase/HSP90-like ATPase" evidence="2">
    <location>
        <begin position="12"/>
        <end position="137"/>
    </location>
</feature>
<dbReference type="InterPro" id="IPR003594">
    <property type="entry name" value="HATPase_dom"/>
</dbReference>
<gene>
    <name evidence="3" type="ordered locus">Metfor_2254</name>
</gene>
<dbReference type="PANTHER" id="PTHR35526">
    <property type="entry name" value="ANTI-SIGMA-F FACTOR RSBW-RELATED"/>
    <property type="match status" value="1"/>
</dbReference>
<organism evidence="3 4">
    <name type="scientific">Methanoregula formicica (strain DSM 22288 / NBRC 105244 / SMSP)</name>
    <dbReference type="NCBI Taxonomy" id="593750"/>
    <lineage>
        <taxon>Archaea</taxon>
        <taxon>Methanobacteriati</taxon>
        <taxon>Methanobacteriota</taxon>
        <taxon>Stenosarchaea group</taxon>
        <taxon>Methanomicrobia</taxon>
        <taxon>Methanomicrobiales</taxon>
        <taxon>Methanoregulaceae</taxon>
        <taxon>Methanoregula</taxon>
    </lineage>
</organism>
<dbReference type="AlphaFoldDB" id="L0HJM1"/>
<evidence type="ECO:0000256" key="1">
    <source>
        <dbReference type="ARBA" id="ARBA00022527"/>
    </source>
</evidence>
<dbReference type="eggNOG" id="arCOG06892">
    <property type="taxonomic scope" value="Archaea"/>
</dbReference>
<dbReference type="SUPFAM" id="SSF55874">
    <property type="entry name" value="ATPase domain of HSP90 chaperone/DNA topoisomerase II/histidine kinase"/>
    <property type="match status" value="1"/>
</dbReference>
<keyword evidence="3" id="KW-0808">Transferase</keyword>
<dbReference type="GeneID" id="14309646"/>
<keyword evidence="4" id="KW-1185">Reference proteome</keyword>
<dbReference type="Pfam" id="PF13581">
    <property type="entry name" value="HATPase_c_2"/>
    <property type="match status" value="1"/>
</dbReference>
<sequence length="141" mass="15745">MSERPAALSIRSDINEIPRVSDLIESVMQGHQFPDEDILDTQLAVEEVVTNVIMHGYGEAGGEILVSLSYHADESAMEIRVEDSAEPFDPLSLPEPDISASIDDRKIGGLGIFLTRQVMDDIRYRYEDNKNVLILKKKRSG</sequence>
<name>L0HJM1_METFS</name>